<sequence>MVVTVPEQPPVIRRAVRGDVLTENRHERRENGHDPDRLTAPGLEPPLSVALAGSGPQLTHIRRGAAQGEPPAPRLRPLKQFQAARISQGTPTGGRSGGNAPGTPRPA</sequence>
<gene>
    <name evidence="2" type="ORF">Aple_082370</name>
</gene>
<organism evidence="2 3">
    <name type="scientific">Acrocarpospora pleiomorpha</name>
    <dbReference type="NCBI Taxonomy" id="90975"/>
    <lineage>
        <taxon>Bacteria</taxon>
        <taxon>Bacillati</taxon>
        <taxon>Actinomycetota</taxon>
        <taxon>Actinomycetes</taxon>
        <taxon>Streptosporangiales</taxon>
        <taxon>Streptosporangiaceae</taxon>
        <taxon>Acrocarpospora</taxon>
    </lineage>
</organism>
<reference evidence="2 3" key="1">
    <citation type="submission" date="2019-10" db="EMBL/GenBank/DDBJ databases">
        <title>Whole genome shotgun sequence of Acrocarpospora pleiomorpha NBRC 16267.</title>
        <authorList>
            <person name="Ichikawa N."/>
            <person name="Kimura A."/>
            <person name="Kitahashi Y."/>
            <person name="Komaki H."/>
            <person name="Oguchi A."/>
        </authorList>
    </citation>
    <scope>NUCLEOTIDE SEQUENCE [LARGE SCALE GENOMIC DNA]</scope>
    <source>
        <strain evidence="2 3">NBRC 16267</strain>
    </source>
</reference>
<proteinExistence type="predicted"/>
<comment type="caution">
    <text evidence="2">The sequence shown here is derived from an EMBL/GenBank/DDBJ whole genome shotgun (WGS) entry which is preliminary data.</text>
</comment>
<evidence type="ECO:0000256" key="1">
    <source>
        <dbReference type="SAM" id="MobiDB-lite"/>
    </source>
</evidence>
<dbReference type="EMBL" id="BLAF01000066">
    <property type="protein sequence ID" value="GES25338.1"/>
    <property type="molecule type" value="Genomic_DNA"/>
</dbReference>
<evidence type="ECO:0000313" key="2">
    <source>
        <dbReference type="EMBL" id="GES25338.1"/>
    </source>
</evidence>
<feature type="region of interest" description="Disordered" evidence="1">
    <location>
        <begin position="1"/>
        <end position="107"/>
    </location>
</feature>
<keyword evidence="3" id="KW-1185">Reference proteome</keyword>
<dbReference type="Proteomes" id="UP000377595">
    <property type="component" value="Unassembled WGS sequence"/>
</dbReference>
<evidence type="ECO:0000313" key="3">
    <source>
        <dbReference type="Proteomes" id="UP000377595"/>
    </source>
</evidence>
<feature type="compositionally biased region" description="Gly residues" evidence="1">
    <location>
        <begin position="91"/>
        <end position="100"/>
    </location>
</feature>
<accession>A0A5M3Y380</accession>
<name>A0A5M3Y380_9ACTN</name>
<protein>
    <submittedName>
        <fullName evidence="2">Uncharacterized protein</fullName>
    </submittedName>
</protein>
<dbReference type="AlphaFoldDB" id="A0A5M3Y380"/>
<feature type="compositionally biased region" description="Basic and acidic residues" evidence="1">
    <location>
        <begin position="16"/>
        <end position="37"/>
    </location>
</feature>